<keyword evidence="2 8" id="KW-0808">Transferase</keyword>
<comment type="catalytic activity">
    <reaction evidence="8">
        <text>L-histidyl-[protein] + UTP = N(tele)-(5'-uridylyl)-L-histidyl-[protein] + diphosphate</text>
        <dbReference type="Rhea" id="RHEA:83891"/>
        <dbReference type="Rhea" id="RHEA-COMP:9745"/>
        <dbReference type="Rhea" id="RHEA-COMP:20239"/>
        <dbReference type="ChEBI" id="CHEBI:29979"/>
        <dbReference type="ChEBI" id="CHEBI:33019"/>
        <dbReference type="ChEBI" id="CHEBI:46398"/>
        <dbReference type="ChEBI" id="CHEBI:233474"/>
    </reaction>
</comment>
<evidence type="ECO:0000256" key="5">
    <source>
        <dbReference type="ARBA" id="ARBA00022741"/>
    </source>
</evidence>
<organism evidence="9 10">
    <name type="scientific">Pseudomarimonas arenosa</name>
    <dbReference type="NCBI Taxonomy" id="2774145"/>
    <lineage>
        <taxon>Bacteria</taxon>
        <taxon>Pseudomonadati</taxon>
        <taxon>Pseudomonadota</taxon>
        <taxon>Gammaproteobacteria</taxon>
        <taxon>Lysobacterales</taxon>
        <taxon>Lysobacteraceae</taxon>
        <taxon>Pseudomarimonas</taxon>
    </lineage>
</organism>
<feature type="binding site" evidence="8">
    <location>
        <position position="260"/>
    </location>
    <ligand>
        <name>Mg(2+)</name>
        <dbReference type="ChEBI" id="CHEBI:18420"/>
    </ligand>
</feature>
<keyword evidence="5 8" id="KW-0547">Nucleotide-binding</keyword>
<feature type="binding site" evidence="8">
    <location>
        <position position="251"/>
    </location>
    <ligand>
        <name>Mg(2+)</name>
        <dbReference type="ChEBI" id="CHEBI:18420"/>
    </ligand>
</feature>
<sequence>MSSPFAWLRPPEYRQLPAGFSHPQRPAPVAAPQLLHWNAGLAERLGMPAVEPAQIARLLAGLDGPSPPSGLATAYAGHQFGHFVPQLGDGRALLLGDIVSPDGARFELQLKGSGRTPFSRGGDGRAALGPVLREVLVSEAMHALGVPTTRSLAAIASGELVQRERPLPGGVLARLASSHVRVGSFEYFACRRDIASLQALSDWVICRHYPHCQEAERPALALLQAVIERQAELIAHWMSVGFIHGVMNTDNMALSGETIDYGPCAFLDEYNPNKVFSSIDQQGRYAYSNQPGIAQWNLARLAECLLPLIDADEAAGIELASTAVQAFVPAFEAAWLARMRPKFGLDTAQPGDSELIEHFLAALHEIEADYTRSFSALADRCGSEQAGVMATLPRTPAMDRWCPAWQARLSAEQCDVDAIRTRLRRANPAVIPRNHQIERVIAAAYADDMQPFDELLAALCRPFDDGPAQQRFMQPPEVEQRVEKTFCGT</sequence>
<comment type="cofactor">
    <cofactor evidence="8">
        <name>Mg(2+)</name>
        <dbReference type="ChEBI" id="CHEBI:18420"/>
    </cofactor>
    <cofactor evidence="8">
        <name>Mn(2+)</name>
        <dbReference type="ChEBI" id="CHEBI:29035"/>
    </cofactor>
</comment>
<dbReference type="GO" id="GO:0000287">
    <property type="term" value="F:magnesium ion binding"/>
    <property type="evidence" value="ECO:0007669"/>
    <property type="project" value="UniProtKB-UniRule"/>
</dbReference>
<evidence type="ECO:0000313" key="10">
    <source>
        <dbReference type="Proteomes" id="UP000613768"/>
    </source>
</evidence>
<comment type="function">
    <text evidence="8">Nucleotidyltransferase involved in the post-translational modification of proteins. It can catalyze the addition of adenosine monophosphate (AMP) or uridine monophosphate (UMP) to a protein, resulting in modifications known as AMPylation and UMPylation.</text>
</comment>
<dbReference type="Proteomes" id="UP000613768">
    <property type="component" value="Unassembled WGS sequence"/>
</dbReference>
<feature type="binding site" evidence="8">
    <location>
        <position position="88"/>
    </location>
    <ligand>
        <name>ATP</name>
        <dbReference type="ChEBI" id="CHEBI:30616"/>
    </ligand>
</feature>
<dbReference type="NCBIfam" id="NF000658">
    <property type="entry name" value="PRK00029.1"/>
    <property type="match status" value="1"/>
</dbReference>
<keyword evidence="6 8" id="KW-0067">ATP-binding</keyword>
<keyword evidence="10" id="KW-1185">Reference proteome</keyword>
<dbReference type="GO" id="GO:0005524">
    <property type="term" value="F:ATP binding"/>
    <property type="evidence" value="ECO:0007669"/>
    <property type="project" value="UniProtKB-UniRule"/>
</dbReference>
<dbReference type="EC" id="2.7.7.-" evidence="8"/>
<comment type="caution">
    <text evidence="9">The sequence shown here is derived from an EMBL/GenBank/DDBJ whole genome shotgun (WGS) entry which is preliminary data.</text>
</comment>
<keyword evidence="3 8" id="KW-0548">Nucleotidyltransferase</keyword>
<feature type="binding site" evidence="8">
    <location>
        <position position="123"/>
    </location>
    <ligand>
        <name>ATP</name>
        <dbReference type="ChEBI" id="CHEBI:30616"/>
    </ligand>
</feature>
<evidence type="ECO:0000256" key="2">
    <source>
        <dbReference type="ARBA" id="ARBA00022679"/>
    </source>
</evidence>
<dbReference type="PANTHER" id="PTHR32057:SF14">
    <property type="entry name" value="PROTEIN ADENYLYLTRANSFERASE SELO, MITOCHONDRIAL"/>
    <property type="match status" value="1"/>
</dbReference>
<dbReference type="GO" id="GO:0030145">
    <property type="term" value="F:manganese ion binding"/>
    <property type="evidence" value="ECO:0007669"/>
    <property type="project" value="UniProtKB-UniRule"/>
</dbReference>
<comment type="catalytic activity">
    <reaction evidence="8">
        <text>L-tyrosyl-[protein] + ATP = O-(5'-adenylyl)-L-tyrosyl-[protein] + diphosphate</text>
        <dbReference type="Rhea" id="RHEA:54288"/>
        <dbReference type="Rhea" id="RHEA-COMP:10136"/>
        <dbReference type="Rhea" id="RHEA-COMP:13846"/>
        <dbReference type="ChEBI" id="CHEBI:30616"/>
        <dbReference type="ChEBI" id="CHEBI:33019"/>
        <dbReference type="ChEBI" id="CHEBI:46858"/>
        <dbReference type="ChEBI" id="CHEBI:83624"/>
        <dbReference type="EC" id="2.7.7.108"/>
    </reaction>
</comment>
<dbReference type="GO" id="GO:0070733">
    <property type="term" value="F:AMPylase activity"/>
    <property type="evidence" value="ECO:0007669"/>
    <property type="project" value="UniProtKB-EC"/>
</dbReference>
<dbReference type="EC" id="2.7.7.108" evidence="8"/>
<feature type="binding site" evidence="8">
    <location>
        <position position="181"/>
    </location>
    <ligand>
        <name>ATP</name>
        <dbReference type="ChEBI" id="CHEBI:30616"/>
    </ligand>
</feature>
<feature type="active site" description="Proton acceptor" evidence="8">
    <location>
        <position position="250"/>
    </location>
</feature>
<dbReference type="HAMAP" id="MF_00692">
    <property type="entry name" value="SelO"/>
    <property type="match status" value="1"/>
</dbReference>
<comment type="catalytic activity">
    <reaction evidence="8">
        <text>L-tyrosyl-[protein] + UTP = O-(5'-uridylyl)-L-tyrosyl-[protein] + diphosphate</text>
        <dbReference type="Rhea" id="RHEA:83887"/>
        <dbReference type="Rhea" id="RHEA-COMP:10136"/>
        <dbReference type="Rhea" id="RHEA-COMP:20238"/>
        <dbReference type="ChEBI" id="CHEBI:33019"/>
        <dbReference type="ChEBI" id="CHEBI:46398"/>
        <dbReference type="ChEBI" id="CHEBI:46858"/>
        <dbReference type="ChEBI" id="CHEBI:90602"/>
    </reaction>
</comment>
<evidence type="ECO:0000256" key="4">
    <source>
        <dbReference type="ARBA" id="ARBA00022723"/>
    </source>
</evidence>
<comment type="catalytic activity">
    <reaction evidence="8">
        <text>L-threonyl-[protein] + ATP = 3-O-(5'-adenylyl)-L-threonyl-[protein] + diphosphate</text>
        <dbReference type="Rhea" id="RHEA:54292"/>
        <dbReference type="Rhea" id="RHEA-COMP:11060"/>
        <dbReference type="Rhea" id="RHEA-COMP:13847"/>
        <dbReference type="ChEBI" id="CHEBI:30013"/>
        <dbReference type="ChEBI" id="CHEBI:30616"/>
        <dbReference type="ChEBI" id="CHEBI:33019"/>
        <dbReference type="ChEBI" id="CHEBI:138113"/>
        <dbReference type="EC" id="2.7.7.108"/>
    </reaction>
</comment>
<feature type="binding site" evidence="8">
    <location>
        <position position="124"/>
    </location>
    <ligand>
        <name>ATP</name>
        <dbReference type="ChEBI" id="CHEBI:30616"/>
    </ligand>
</feature>
<evidence type="ECO:0000313" key="9">
    <source>
        <dbReference type="EMBL" id="MBD8527644.1"/>
    </source>
</evidence>
<evidence type="ECO:0000256" key="6">
    <source>
        <dbReference type="ARBA" id="ARBA00022840"/>
    </source>
</evidence>
<evidence type="ECO:0000256" key="7">
    <source>
        <dbReference type="ARBA" id="ARBA00022842"/>
    </source>
</evidence>
<feature type="binding site" evidence="8">
    <location>
        <position position="174"/>
    </location>
    <ligand>
        <name>ATP</name>
        <dbReference type="ChEBI" id="CHEBI:30616"/>
    </ligand>
</feature>
<dbReference type="PANTHER" id="PTHR32057">
    <property type="entry name" value="PROTEIN ADENYLYLTRANSFERASE SELO, MITOCHONDRIAL"/>
    <property type="match status" value="1"/>
</dbReference>
<feature type="binding site" evidence="8">
    <location>
        <position position="90"/>
    </location>
    <ligand>
        <name>ATP</name>
        <dbReference type="ChEBI" id="CHEBI:30616"/>
    </ligand>
</feature>
<keyword evidence="8" id="KW-0464">Manganese</keyword>
<keyword evidence="4 8" id="KW-0479">Metal-binding</keyword>
<dbReference type="EMBL" id="JACYTR010000058">
    <property type="protein sequence ID" value="MBD8527644.1"/>
    <property type="molecule type" value="Genomic_DNA"/>
</dbReference>
<comment type="catalytic activity">
    <reaction evidence="8">
        <text>L-seryl-[protein] + UTP = O-(5'-uridylyl)-L-seryl-[protein] + diphosphate</text>
        <dbReference type="Rhea" id="RHEA:64604"/>
        <dbReference type="Rhea" id="RHEA-COMP:9863"/>
        <dbReference type="Rhea" id="RHEA-COMP:16635"/>
        <dbReference type="ChEBI" id="CHEBI:29999"/>
        <dbReference type="ChEBI" id="CHEBI:33019"/>
        <dbReference type="ChEBI" id="CHEBI:46398"/>
        <dbReference type="ChEBI" id="CHEBI:156051"/>
    </reaction>
</comment>
<gene>
    <name evidence="8" type="primary">ydiU</name>
    <name evidence="8" type="synonym">selO</name>
    <name evidence="9" type="ORF">IFO71_18010</name>
</gene>
<feature type="binding site" evidence="8">
    <location>
        <position position="111"/>
    </location>
    <ligand>
        <name>ATP</name>
        <dbReference type="ChEBI" id="CHEBI:30616"/>
    </ligand>
</feature>
<dbReference type="RefSeq" id="WP_192031064.1">
    <property type="nucleotide sequence ID" value="NZ_JACYTR010000058.1"/>
</dbReference>
<feature type="binding site" evidence="8">
    <location>
        <position position="91"/>
    </location>
    <ligand>
        <name>ATP</name>
        <dbReference type="ChEBI" id="CHEBI:30616"/>
    </ligand>
</feature>
<comment type="similarity">
    <text evidence="1 8">Belongs to the SELO family.</text>
</comment>
<keyword evidence="7 8" id="KW-0460">Magnesium</keyword>
<dbReference type="Pfam" id="PF02696">
    <property type="entry name" value="SelO"/>
    <property type="match status" value="1"/>
</dbReference>
<protein>
    <recommendedName>
        <fullName evidence="8">Protein nucleotidyltransferase YdiU</fullName>
        <ecNumber evidence="8">2.7.7.-</ecNumber>
    </recommendedName>
    <alternativeName>
        <fullName evidence="8">Protein adenylyltransferase YdiU</fullName>
        <ecNumber evidence="8">2.7.7.108</ecNumber>
    </alternativeName>
    <alternativeName>
        <fullName evidence="8">Protein uridylyltransferase YdiU</fullName>
        <ecNumber evidence="8">2.7.7.-</ecNumber>
    </alternativeName>
</protein>
<dbReference type="AlphaFoldDB" id="A0AAW3ZQ82"/>
<proteinExistence type="inferred from homology"/>
<evidence type="ECO:0000256" key="8">
    <source>
        <dbReference type="HAMAP-Rule" id="MF_00692"/>
    </source>
</evidence>
<feature type="binding site" evidence="8">
    <location>
        <position position="260"/>
    </location>
    <ligand>
        <name>ATP</name>
        <dbReference type="ChEBI" id="CHEBI:30616"/>
    </ligand>
</feature>
<evidence type="ECO:0000256" key="3">
    <source>
        <dbReference type="ARBA" id="ARBA00022695"/>
    </source>
</evidence>
<dbReference type="InterPro" id="IPR003846">
    <property type="entry name" value="SelO"/>
</dbReference>
<reference evidence="9 10" key="1">
    <citation type="submission" date="2020-09" db="EMBL/GenBank/DDBJ databases">
        <title>Pseudoxanthomonas sp. CAU 1598 isolated from sand of Yaerae Beach.</title>
        <authorList>
            <person name="Kim W."/>
        </authorList>
    </citation>
    <scope>NUCLEOTIDE SEQUENCE [LARGE SCALE GENOMIC DNA]</scope>
    <source>
        <strain evidence="9 10">CAU 1598</strain>
    </source>
</reference>
<name>A0AAW3ZQ82_9GAMM</name>
<evidence type="ECO:0000256" key="1">
    <source>
        <dbReference type="ARBA" id="ARBA00009747"/>
    </source>
</evidence>
<accession>A0AAW3ZQ82</accession>
<comment type="catalytic activity">
    <reaction evidence="8">
        <text>L-seryl-[protein] + ATP = 3-O-(5'-adenylyl)-L-seryl-[protein] + diphosphate</text>
        <dbReference type="Rhea" id="RHEA:58120"/>
        <dbReference type="Rhea" id="RHEA-COMP:9863"/>
        <dbReference type="Rhea" id="RHEA-COMP:15073"/>
        <dbReference type="ChEBI" id="CHEBI:29999"/>
        <dbReference type="ChEBI" id="CHEBI:30616"/>
        <dbReference type="ChEBI" id="CHEBI:33019"/>
        <dbReference type="ChEBI" id="CHEBI:142516"/>
        <dbReference type="EC" id="2.7.7.108"/>
    </reaction>
</comment>